<dbReference type="InterPro" id="IPR011747">
    <property type="entry name" value="CHP02241"/>
</dbReference>
<organism evidence="1 2">
    <name type="scientific">Paracraurococcus ruber</name>
    <dbReference type="NCBI Taxonomy" id="77675"/>
    <lineage>
        <taxon>Bacteria</taxon>
        <taxon>Pseudomonadati</taxon>
        <taxon>Pseudomonadota</taxon>
        <taxon>Alphaproteobacteria</taxon>
        <taxon>Acetobacterales</taxon>
        <taxon>Roseomonadaceae</taxon>
        <taxon>Paracraurococcus</taxon>
    </lineage>
</organism>
<dbReference type="PANTHER" id="PTHR38009">
    <property type="entry name" value="CONSERVED HYPOTHETICAL PHAGE TAIL PROTEIN"/>
    <property type="match status" value="1"/>
</dbReference>
<comment type="caution">
    <text evidence="1">The sequence shown here is derived from an EMBL/GenBank/DDBJ whole genome shotgun (WGS) entry which is preliminary data.</text>
</comment>
<evidence type="ECO:0000313" key="2">
    <source>
        <dbReference type="Proteomes" id="UP000697995"/>
    </source>
</evidence>
<name>A0ABS1CRM4_9PROT</name>
<accession>A0ABS1CRM4</accession>
<proteinExistence type="predicted"/>
<evidence type="ECO:0000313" key="1">
    <source>
        <dbReference type="EMBL" id="MBK1657104.1"/>
    </source>
</evidence>
<dbReference type="Pfam" id="PF06841">
    <property type="entry name" value="Phage_T4_gp19"/>
    <property type="match status" value="1"/>
</dbReference>
<dbReference type="RefSeq" id="WP_133218323.1">
    <property type="nucleotide sequence ID" value="NZ_NRSG01000009.1"/>
</dbReference>
<dbReference type="EMBL" id="NRSG01000009">
    <property type="protein sequence ID" value="MBK1657104.1"/>
    <property type="molecule type" value="Genomic_DNA"/>
</dbReference>
<dbReference type="InterPro" id="IPR010667">
    <property type="entry name" value="Phage_T4_Gp19"/>
</dbReference>
<dbReference type="PANTHER" id="PTHR38009:SF1">
    <property type="entry name" value="CONSERVED HYPOTHETICAL PHAGE TAIL PROTEIN"/>
    <property type="match status" value="1"/>
</dbReference>
<reference evidence="1 2" key="1">
    <citation type="journal article" date="2020" name="Microorganisms">
        <title>Osmotic Adaptation and Compatible Solute Biosynthesis of Phototrophic Bacteria as Revealed from Genome Analyses.</title>
        <authorList>
            <person name="Imhoff J.F."/>
            <person name="Rahn T."/>
            <person name="Kunzel S."/>
            <person name="Keller A."/>
            <person name="Neulinger S.C."/>
        </authorList>
    </citation>
    <scope>NUCLEOTIDE SEQUENCE [LARGE SCALE GENOMIC DNA]</scope>
    <source>
        <strain evidence="1 2">DSM 15382</strain>
    </source>
</reference>
<gene>
    <name evidence="1" type="ORF">CKO45_02525</name>
</gene>
<sequence length="154" mass="17033">MPVFRETPYGAFNFLVELERGQGKEPRAGFSEVSGLNTEITVAEYRAGNDPQNHVRKLPGIYKSGDVTLKRGIMGADDIWGWITQIRQGEAAPGVKREVMIRMLDEQRANVVVSWKLRGAMPLKWTGPTLNAKGGGDVAMEELVLSVESIEMES</sequence>
<dbReference type="NCBIfam" id="TIGR02241">
    <property type="entry name" value="conserved hypothetical phage tail region protein"/>
    <property type="match status" value="1"/>
</dbReference>
<protein>
    <submittedName>
        <fullName evidence="1">Phage tail protein</fullName>
    </submittedName>
</protein>
<keyword evidence="2" id="KW-1185">Reference proteome</keyword>
<dbReference type="Proteomes" id="UP000697995">
    <property type="component" value="Unassembled WGS sequence"/>
</dbReference>